<gene>
    <name evidence="4" type="ORF">JKF63_05580</name>
</gene>
<comment type="caution">
    <text evidence="4">The sequence shown here is derived from an EMBL/GenBank/DDBJ whole genome shotgun (WGS) entry which is preliminary data.</text>
</comment>
<accession>A0A836IQP6</accession>
<evidence type="ECO:0000256" key="2">
    <source>
        <dbReference type="ARBA" id="ARBA00022737"/>
    </source>
</evidence>
<dbReference type="AlphaFoldDB" id="A0A836IQP6"/>
<dbReference type="SMART" id="SM00612">
    <property type="entry name" value="Kelch"/>
    <property type="match status" value="1"/>
</dbReference>
<dbReference type="KEGG" id="phet:94291614"/>
<keyword evidence="2" id="KW-0677">Repeat</keyword>
<evidence type="ECO:0000256" key="1">
    <source>
        <dbReference type="ARBA" id="ARBA00022441"/>
    </source>
</evidence>
<keyword evidence="1" id="KW-0880">Kelch repeat</keyword>
<dbReference type="Proteomes" id="UP000674318">
    <property type="component" value="Chromosome 24"/>
</dbReference>
<dbReference type="PANTHER" id="PTHR46093">
    <property type="entry name" value="ACYL-COA-BINDING DOMAIN-CONTAINING PROTEIN 5"/>
    <property type="match status" value="1"/>
</dbReference>
<name>A0A836IQP6_9TRYP</name>
<dbReference type="RefSeq" id="XP_067756803.1">
    <property type="nucleotide sequence ID" value="XM_067901537.1"/>
</dbReference>
<dbReference type="PANTHER" id="PTHR46093:SF18">
    <property type="entry name" value="FIBRONECTIN TYPE-III DOMAIN-CONTAINING PROTEIN"/>
    <property type="match status" value="1"/>
</dbReference>
<dbReference type="InterPro" id="IPR015915">
    <property type="entry name" value="Kelch-typ_b-propeller"/>
</dbReference>
<keyword evidence="5" id="KW-1185">Reference proteome</keyword>
<dbReference type="Pfam" id="PF01344">
    <property type="entry name" value="Kelch_1"/>
    <property type="match status" value="2"/>
</dbReference>
<reference evidence="4 5" key="1">
    <citation type="submission" date="2021-02" db="EMBL/GenBank/DDBJ databases">
        <title>Porcisia hertigi Genome sequencing and assembly.</title>
        <authorList>
            <person name="Almutairi H."/>
            <person name="Gatherer D."/>
        </authorList>
    </citation>
    <scope>NUCLEOTIDE SEQUENCE [LARGE SCALE GENOMIC DNA]</scope>
    <source>
        <strain evidence="4 5">C119</strain>
    </source>
</reference>
<feature type="compositionally biased region" description="Low complexity" evidence="3">
    <location>
        <begin position="1"/>
        <end position="49"/>
    </location>
</feature>
<feature type="region of interest" description="Disordered" evidence="3">
    <location>
        <begin position="1"/>
        <end position="55"/>
    </location>
</feature>
<dbReference type="EMBL" id="JAFJZO010000024">
    <property type="protein sequence ID" value="KAG5503441.1"/>
    <property type="molecule type" value="Genomic_DNA"/>
</dbReference>
<dbReference type="OrthoDB" id="45365at2759"/>
<proteinExistence type="predicted"/>
<dbReference type="Gene3D" id="2.120.10.80">
    <property type="entry name" value="Kelch-type beta propeller"/>
    <property type="match status" value="1"/>
</dbReference>
<evidence type="ECO:0000313" key="5">
    <source>
        <dbReference type="Proteomes" id="UP000674318"/>
    </source>
</evidence>
<sequence>MIESQSSTSSPLPTVSSAASPSSTGSRAPASAAAASDTGGTRHAATAATDNRINVVSRATRPTDVNSAKVVPASSFLTVDIRTQNTKSLPWGNVRETVQWAIAEERMLYGEVRTPGLQQSEDPVWSQAATIAYDRRIYMFGGETYEGVVLDRAYEYDPMTKHWTVLPTLSEKRAAASAVAYKGYIFVFGGYNTEEGVLDTYEVLEVKTRTWISHLHSPQCLYKQQKQKKCSNVGRC</sequence>
<organism evidence="4 5">
    <name type="scientific">Porcisia hertigi</name>
    <dbReference type="NCBI Taxonomy" id="2761500"/>
    <lineage>
        <taxon>Eukaryota</taxon>
        <taxon>Discoba</taxon>
        <taxon>Euglenozoa</taxon>
        <taxon>Kinetoplastea</taxon>
        <taxon>Metakinetoplastina</taxon>
        <taxon>Trypanosomatida</taxon>
        <taxon>Trypanosomatidae</taxon>
        <taxon>Leishmaniinae</taxon>
        <taxon>Porcisia</taxon>
    </lineage>
</organism>
<dbReference type="InterPro" id="IPR006652">
    <property type="entry name" value="Kelch_1"/>
</dbReference>
<protein>
    <submittedName>
        <fullName evidence="4">Uncharacterized protein</fullName>
    </submittedName>
</protein>
<evidence type="ECO:0000256" key="3">
    <source>
        <dbReference type="SAM" id="MobiDB-lite"/>
    </source>
</evidence>
<dbReference type="SUPFAM" id="SSF117281">
    <property type="entry name" value="Kelch motif"/>
    <property type="match status" value="1"/>
</dbReference>
<evidence type="ECO:0000313" key="4">
    <source>
        <dbReference type="EMBL" id="KAG5503441.1"/>
    </source>
</evidence>
<dbReference type="GeneID" id="94291614"/>